<feature type="signal peptide" evidence="1">
    <location>
        <begin position="1"/>
        <end position="23"/>
    </location>
</feature>
<dbReference type="InterPro" id="IPR036116">
    <property type="entry name" value="FN3_sf"/>
</dbReference>
<sequence>MKNKSRLVIITLLLITLCSVSSLENGVTIASAAMNYSSTAVLVKPTFTTTNRTSKSVTLKIDNVNGATGYRIYRSYAKNKKFVFVGSTMDETFVDKKITATGTYYYKVRAYYSLHARKVYSSFSDVQHVAAYVKVNTTNLNATNQVKSTRNSVGTNSTTNQANQTSPVTKPAFAQQVLDLINAERSKQGLKPLATNNNITGAANVRAKEIVTSFSHTRPNGASPFTALQDYNIKYSTAGENIAYGQPTPQAVVTAWMNSPGHRANIMNGSFGNVGIGTYVKNGTIYWTQLFTN</sequence>
<evidence type="ECO:0000256" key="1">
    <source>
        <dbReference type="SAM" id="SignalP"/>
    </source>
</evidence>
<dbReference type="CDD" id="cd05379">
    <property type="entry name" value="CAP_bacterial"/>
    <property type="match status" value="1"/>
</dbReference>
<reference evidence="3 4" key="1">
    <citation type="submission" date="2020-11" db="EMBL/GenBank/DDBJ databases">
        <title>Draft genome sequencing of a Lachnospiraceae strain isolated from anoxic soil subjected to BSD treatment.</title>
        <authorList>
            <person name="Uek A."/>
            <person name="Tonouchi A."/>
        </authorList>
    </citation>
    <scope>NUCLEOTIDE SEQUENCE [LARGE SCALE GENOMIC DNA]</scope>
    <source>
        <strain evidence="3 4">TB5</strain>
    </source>
</reference>
<keyword evidence="1" id="KW-0732">Signal</keyword>
<dbReference type="AlphaFoldDB" id="A0A7R7IDL1"/>
<dbReference type="PANTHER" id="PTHR31157">
    <property type="entry name" value="SCP DOMAIN-CONTAINING PROTEIN"/>
    <property type="match status" value="1"/>
</dbReference>
<accession>A0A7R7IDL1</accession>
<dbReference type="InterPro" id="IPR014044">
    <property type="entry name" value="CAP_dom"/>
</dbReference>
<dbReference type="KEGG" id="ahb:bsdtb5_14230"/>
<feature type="domain" description="SCP" evidence="2">
    <location>
        <begin position="178"/>
        <end position="291"/>
    </location>
</feature>
<dbReference type="Gene3D" id="2.60.40.10">
    <property type="entry name" value="Immunoglobulins"/>
    <property type="match status" value="1"/>
</dbReference>
<dbReference type="SUPFAM" id="SSF49265">
    <property type="entry name" value="Fibronectin type III"/>
    <property type="match status" value="1"/>
</dbReference>
<dbReference type="Gene3D" id="3.40.33.10">
    <property type="entry name" value="CAP"/>
    <property type="match status" value="1"/>
</dbReference>
<protein>
    <recommendedName>
        <fullName evidence="2">SCP domain-containing protein</fullName>
    </recommendedName>
</protein>
<evidence type="ECO:0000313" key="3">
    <source>
        <dbReference type="EMBL" id="BCN30128.1"/>
    </source>
</evidence>
<keyword evidence="4" id="KW-1185">Reference proteome</keyword>
<dbReference type="InterPro" id="IPR035940">
    <property type="entry name" value="CAP_sf"/>
</dbReference>
<dbReference type="PANTHER" id="PTHR31157:SF1">
    <property type="entry name" value="SCP DOMAIN-CONTAINING PROTEIN"/>
    <property type="match status" value="1"/>
</dbReference>
<dbReference type="RefSeq" id="WP_271715373.1">
    <property type="nucleotide sequence ID" value="NZ_AP024169.1"/>
</dbReference>
<dbReference type="EMBL" id="AP024169">
    <property type="protein sequence ID" value="BCN30128.1"/>
    <property type="molecule type" value="Genomic_DNA"/>
</dbReference>
<dbReference type="Pfam" id="PF00188">
    <property type="entry name" value="CAP"/>
    <property type="match status" value="1"/>
</dbReference>
<dbReference type="Proteomes" id="UP000595897">
    <property type="component" value="Chromosome"/>
</dbReference>
<name>A0A7R7IDL1_9FIRM</name>
<dbReference type="SUPFAM" id="SSF55797">
    <property type="entry name" value="PR-1-like"/>
    <property type="match status" value="1"/>
</dbReference>
<evidence type="ECO:0000259" key="2">
    <source>
        <dbReference type="Pfam" id="PF00188"/>
    </source>
</evidence>
<feature type="chain" id="PRO_5038753312" description="SCP domain-containing protein" evidence="1">
    <location>
        <begin position="24"/>
        <end position="293"/>
    </location>
</feature>
<evidence type="ECO:0000313" key="4">
    <source>
        <dbReference type="Proteomes" id="UP000595897"/>
    </source>
</evidence>
<gene>
    <name evidence="3" type="ORF">bsdtb5_14230</name>
</gene>
<organism evidence="3 4">
    <name type="scientific">Anaeromicropila herbilytica</name>
    <dbReference type="NCBI Taxonomy" id="2785025"/>
    <lineage>
        <taxon>Bacteria</taxon>
        <taxon>Bacillati</taxon>
        <taxon>Bacillota</taxon>
        <taxon>Clostridia</taxon>
        <taxon>Lachnospirales</taxon>
        <taxon>Lachnospiraceae</taxon>
        <taxon>Anaeromicropila</taxon>
    </lineage>
</organism>
<proteinExistence type="predicted"/>
<dbReference type="InterPro" id="IPR013783">
    <property type="entry name" value="Ig-like_fold"/>
</dbReference>